<organism evidence="4 5">
    <name type="scientific">Streptomyces marispadix</name>
    <dbReference type="NCBI Taxonomy" id="2922868"/>
    <lineage>
        <taxon>Bacteria</taxon>
        <taxon>Bacillati</taxon>
        <taxon>Actinomycetota</taxon>
        <taxon>Actinomycetes</taxon>
        <taxon>Kitasatosporales</taxon>
        <taxon>Streptomycetaceae</taxon>
        <taxon>Streptomyces</taxon>
    </lineage>
</organism>
<dbReference type="Pfam" id="PF00795">
    <property type="entry name" value="CN_hydrolase"/>
    <property type="match status" value="1"/>
</dbReference>
<dbReference type="RefSeq" id="WP_241062792.1">
    <property type="nucleotide sequence ID" value="NZ_JAKWJU010000002.1"/>
</dbReference>
<dbReference type="InterPro" id="IPR044083">
    <property type="entry name" value="RamA-like"/>
</dbReference>
<evidence type="ECO:0000313" key="5">
    <source>
        <dbReference type="Proteomes" id="UP001166784"/>
    </source>
</evidence>
<reference evidence="4" key="2">
    <citation type="journal article" date="2023" name="Int. J. Syst. Evol. Microbiol.">
        <title>Streptomyces marispadix sp. nov., isolated from marine beach sediment of the Northern Coast of Portugal.</title>
        <authorList>
            <person name="dos Santos J.D.N."/>
            <person name="Vitorino I.R."/>
            <person name="Kallscheuer N."/>
            <person name="Srivastava A."/>
            <person name="Krautwurst S."/>
            <person name="Marz M."/>
            <person name="Jogler C."/>
            <person name="Lobo Da Cunha A."/>
            <person name="Catita J."/>
            <person name="Goncalves H."/>
            <person name="Gonzalez I."/>
            <person name="Reyes F."/>
            <person name="Lage O.M."/>
        </authorList>
    </citation>
    <scope>NUCLEOTIDE SEQUENCE</scope>
    <source>
        <strain evidence="4">M600PL45_2</strain>
    </source>
</reference>
<reference evidence="4" key="1">
    <citation type="submission" date="2022-03" db="EMBL/GenBank/DDBJ databases">
        <authorList>
            <person name="Santos J.D.N."/>
            <person name="Kallscheuer N."/>
            <person name="Jogler C."/>
            <person name="Lage O.M."/>
        </authorList>
    </citation>
    <scope>NUCLEOTIDE SEQUENCE</scope>
    <source>
        <strain evidence="4">M600PL45_2</strain>
    </source>
</reference>
<comment type="similarity">
    <text evidence="1">Belongs to the carbon-nitrogen hydrolase superfamily. NIT1/NIT2 family.</text>
</comment>
<dbReference type="Proteomes" id="UP001166784">
    <property type="component" value="Unassembled WGS sequence"/>
</dbReference>
<dbReference type="PANTHER" id="PTHR43674">
    <property type="entry name" value="NITRILASE C965.09-RELATED"/>
    <property type="match status" value="1"/>
</dbReference>
<comment type="caution">
    <text evidence="4">The sequence shown here is derived from an EMBL/GenBank/DDBJ whole genome shotgun (WGS) entry which is preliminary data.</text>
</comment>
<dbReference type="CDD" id="cd07576">
    <property type="entry name" value="R-amidase_like"/>
    <property type="match status" value="1"/>
</dbReference>
<evidence type="ECO:0000313" key="4">
    <source>
        <dbReference type="EMBL" id="MCH6163933.1"/>
    </source>
</evidence>
<sequence>MPSLRLALRQGPAGAPRTVEDGLAALECAAREAAAGGARLLVTPELSLTGYDPSGGICARAEPADGPSARAVARIAAAHGVAVVYGYPELDPSTGELYNSAALVGPDGTHLADYRKTHLYGDYEKRRFTPGERLVVQAEVDGVRVGLLVCYDVEFPEAVRAHALAGTELLVVPTALMRPYDIVAETLVPARAWENQLYVAYADRTGREGEFDFAGLSALAAPDGSVPLRAGRDAALLLGEADTDLLHKSRTQNGYLDDRRPELYATG</sequence>
<dbReference type="EMBL" id="JAKWJU010000002">
    <property type="protein sequence ID" value="MCH6163933.1"/>
    <property type="molecule type" value="Genomic_DNA"/>
</dbReference>
<dbReference type="PANTHER" id="PTHR43674:SF2">
    <property type="entry name" value="BETA-UREIDOPROPIONASE"/>
    <property type="match status" value="1"/>
</dbReference>
<evidence type="ECO:0000259" key="3">
    <source>
        <dbReference type="PROSITE" id="PS50263"/>
    </source>
</evidence>
<accession>A0ABS9T652</accession>
<feature type="domain" description="CN hydrolase" evidence="3">
    <location>
        <begin position="4"/>
        <end position="245"/>
    </location>
</feature>
<dbReference type="PROSITE" id="PS01227">
    <property type="entry name" value="UPF0012"/>
    <property type="match status" value="1"/>
</dbReference>
<keyword evidence="5" id="KW-1185">Reference proteome</keyword>
<evidence type="ECO:0000256" key="2">
    <source>
        <dbReference type="ARBA" id="ARBA00022801"/>
    </source>
</evidence>
<dbReference type="Gene3D" id="3.60.110.10">
    <property type="entry name" value="Carbon-nitrogen hydrolase"/>
    <property type="match status" value="1"/>
</dbReference>
<proteinExistence type="inferred from homology"/>
<name>A0ABS9T652_9ACTN</name>
<dbReference type="InterPro" id="IPR003010">
    <property type="entry name" value="C-N_Hydrolase"/>
</dbReference>
<dbReference type="PROSITE" id="PS50263">
    <property type="entry name" value="CN_HYDROLASE"/>
    <property type="match status" value="1"/>
</dbReference>
<dbReference type="InterPro" id="IPR001110">
    <property type="entry name" value="UPF0012_CS"/>
</dbReference>
<dbReference type="InterPro" id="IPR036526">
    <property type="entry name" value="C-N_Hydrolase_sf"/>
</dbReference>
<dbReference type="SUPFAM" id="SSF56317">
    <property type="entry name" value="Carbon-nitrogen hydrolase"/>
    <property type="match status" value="1"/>
</dbReference>
<evidence type="ECO:0000256" key="1">
    <source>
        <dbReference type="ARBA" id="ARBA00010613"/>
    </source>
</evidence>
<protein>
    <submittedName>
        <fullName evidence="4">Carbon-nitrogen hydrolase family protein</fullName>
    </submittedName>
</protein>
<dbReference type="InterPro" id="IPR050345">
    <property type="entry name" value="Aliph_Amidase/BUP"/>
</dbReference>
<gene>
    <name evidence="4" type="ORF">MMA15_27095</name>
</gene>
<keyword evidence="2 4" id="KW-0378">Hydrolase</keyword>
<dbReference type="GO" id="GO:0016787">
    <property type="term" value="F:hydrolase activity"/>
    <property type="evidence" value="ECO:0007669"/>
    <property type="project" value="UniProtKB-KW"/>
</dbReference>